<dbReference type="Gene3D" id="3.40.1800.20">
    <property type="match status" value="1"/>
</dbReference>
<evidence type="ECO:0000256" key="6">
    <source>
        <dbReference type="ARBA" id="ARBA00023242"/>
    </source>
</evidence>
<dbReference type="Proteomes" id="UP001258017">
    <property type="component" value="Unassembled WGS sequence"/>
</dbReference>
<evidence type="ECO:0000256" key="4">
    <source>
        <dbReference type="ARBA" id="ARBA00022771"/>
    </source>
</evidence>
<comment type="subcellular location">
    <subcellularLocation>
        <location evidence="1">Nucleus</location>
    </subcellularLocation>
</comment>
<evidence type="ECO:0000256" key="8">
    <source>
        <dbReference type="PROSITE-ProRule" id="PRU01263"/>
    </source>
</evidence>
<dbReference type="GO" id="GO:0045893">
    <property type="term" value="P:positive regulation of DNA-templated transcription"/>
    <property type="evidence" value="ECO:0007669"/>
    <property type="project" value="UniProtKB-ARBA"/>
</dbReference>
<feature type="region of interest" description="Disordered" evidence="9">
    <location>
        <begin position="334"/>
        <end position="353"/>
    </location>
</feature>
<evidence type="ECO:0000256" key="3">
    <source>
        <dbReference type="ARBA" id="ARBA00022737"/>
    </source>
</evidence>
<evidence type="ECO:0000256" key="9">
    <source>
        <dbReference type="SAM" id="MobiDB-lite"/>
    </source>
</evidence>
<keyword evidence="6" id="KW-0539">Nucleus</keyword>
<keyword evidence="5 8" id="KW-0862">Zinc</keyword>
<dbReference type="GO" id="GO:0008270">
    <property type="term" value="F:zinc ion binding"/>
    <property type="evidence" value="ECO:0007669"/>
    <property type="project" value="UniProtKB-UniRule"/>
</dbReference>
<name>A0AAD9S0X6_9HYME</name>
<feature type="domain" description="ZAD" evidence="11">
    <location>
        <begin position="11"/>
        <end position="86"/>
    </location>
</feature>
<dbReference type="EMBL" id="JAIFRP010000002">
    <property type="protein sequence ID" value="KAK2589153.1"/>
    <property type="molecule type" value="Genomic_DNA"/>
</dbReference>
<dbReference type="SUPFAM" id="SSF57716">
    <property type="entry name" value="Glucocorticoid receptor-like (DNA-binding domain)"/>
    <property type="match status" value="1"/>
</dbReference>
<feature type="binding site" evidence="8">
    <location>
        <position position="16"/>
    </location>
    <ligand>
        <name>Zn(2+)</name>
        <dbReference type="ChEBI" id="CHEBI:29105"/>
    </ligand>
</feature>
<reference evidence="12" key="2">
    <citation type="journal article" date="2023" name="Commun. Biol.">
        <title>Intrasexual cuticular hydrocarbon dimorphism in a wasp sheds light on hydrocarbon biosynthesis genes in Hymenoptera.</title>
        <authorList>
            <person name="Moris V.C."/>
            <person name="Podsiadlowski L."/>
            <person name="Martin S."/>
            <person name="Oeyen J.P."/>
            <person name="Donath A."/>
            <person name="Petersen M."/>
            <person name="Wilbrandt J."/>
            <person name="Misof B."/>
            <person name="Liedtke D."/>
            <person name="Thamm M."/>
            <person name="Scheiner R."/>
            <person name="Schmitt T."/>
            <person name="Niehuis O."/>
        </authorList>
    </citation>
    <scope>NUCLEOTIDE SEQUENCE</scope>
    <source>
        <strain evidence="12">GBR_01_08_01A</strain>
    </source>
</reference>
<feature type="domain" description="C2H2-type" evidence="10">
    <location>
        <begin position="244"/>
        <end position="271"/>
    </location>
</feature>
<dbReference type="InterPro" id="IPR051643">
    <property type="entry name" value="Transcr_Reg_ZincFinger"/>
</dbReference>
<feature type="binding site" evidence="8">
    <location>
        <position position="62"/>
    </location>
    <ligand>
        <name>Zn(2+)</name>
        <dbReference type="ChEBI" id="CHEBI:29105"/>
    </ligand>
</feature>
<evidence type="ECO:0000259" key="10">
    <source>
        <dbReference type="PROSITE" id="PS50157"/>
    </source>
</evidence>
<dbReference type="FunFam" id="3.30.160.60:FF:000765">
    <property type="entry name" value="Zinc finger 45-like"/>
    <property type="match status" value="1"/>
</dbReference>
<evidence type="ECO:0000256" key="2">
    <source>
        <dbReference type="ARBA" id="ARBA00022723"/>
    </source>
</evidence>
<dbReference type="SMART" id="SM00355">
    <property type="entry name" value="ZnF_C2H2"/>
    <property type="match status" value="4"/>
</dbReference>
<reference evidence="12" key="1">
    <citation type="submission" date="2021-08" db="EMBL/GenBank/DDBJ databases">
        <authorList>
            <person name="Misof B."/>
            <person name="Oliver O."/>
            <person name="Podsiadlowski L."/>
            <person name="Donath A."/>
            <person name="Peters R."/>
            <person name="Mayer C."/>
            <person name="Rust J."/>
            <person name="Gunkel S."/>
            <person name="Lesny P."/>
            <person name="Martin S."/>
            <person name="Oeyen J.P."/>
            <person name="Petersen M."/>
            <person name="Panagiotis P."/>
            <person name="Wilbrandt J."/>
            <person name="Tanja T."/>
        </authorList>
    </citation>
    <scope>NUCLEOTIDE SEQUENCE</scope>
    <source>
        <strain evidence="12">GBR_01_08_01A</strain>
        <tissue evidence="12">Thorax + abdomen</tissue>
    </source>
</reference>
<feature type="domain" description="C2H2-type" evidence="10">
    <location>
        <begin position="272"/>
        <end position="301"/>
    </location>
</feature>
<feature type="region of interest" description="Disordered" evidence="9">
    <location>
        <begin position="201"/>
        <end position="234"/>
    </location>
</feature>
<dbReference type="SMART" id="SM00868">
    <property type="entry name" value="zf-AD"/>
    <property type="match status" value="1"/>
</dbReference>
<accession>A0AAD9S0X6</accession>
<keyword evidence="4 7" id="KW-0863">Zinc-finger</keyword>
<dbReference type="GO" id="GO:0000981">
    <property type="term" value="F:DNA-binding transcription factor activity, RNA polymerase II-specific"/>
    <property type="evidence" value="ECO:0007669"/>
    <property type="project" value="TreeGrafter"/>
</dbReference>
<dbReference type="PANTHER" id="PTHR24396:SF19">
    <property type="entry name" value="FI01119P"/>
    <property type="match status" value="1"/>
</dbReference>
<evidence type="ECO:0000313" key="13">
    <source>
        <dbReference type="Proteomes" id="UP001258017"/>
    </source>
</evidence>
<dbReference type="PROSITE" id="PS50157">
    <property type="entry name" value="ZINC_FINGER_C2H2_2"/>
    <property type="match status" value="3"/>
</dbReference>
<dbReference type="Pfam" id="PF00096">
    <property type="entry name" value="zf-C2H2"/>
    <property type="match status" value="2"/>
</dbReference>
<dbReference type="InterPro" id="IPR036236">
    <property type="entry name" value="Znf_C2H2_sf"/>
</dbReference>
<dbReference type="InterPro" id="IPR012934">
    <property type="entry name" value="Znf_AD"/>
</dbReference>
<dbReference type="GO" id="GO:0005694">
    <property type="term" value="C:chromosome"/>
    <property type="evidence" value="ECO:0007669"/>
    <property type="project" value="UniProtKB-ARBA"/>
</dbReference>
<dbReference type="PANTHER" id="PTHR24396">
    <property type="entry name" value="ZINC FINGER PROTEIN"/>
    <property type="match status" value="1"/>
</dbReference>
<sequence length="424" mass="46697">MAMNEDFNFAELCRLCSLKSNQQLQIFDKEGEQRQLLFKIRSCIPAVITKEDALPKNICQRCVYKLDMFYEFRVSCMTTDTVLKNYADSLKHLASSVSSQSNDKDKMSNGGQQQRSAYVEAHAVAHAAVQQHMAQQAAQARLAGSGPPATPQPPNPTFTLPDDGLGYDDGVRVLRSIGTWSPDYSAAMRPGGVMPAFPGSTDQQFSGSRVPTINQPLRTTNNVGIRPGSVSKATNTGEPTVKAFACTVCGKGLARKDKLVIHMRIHTGEKPYSCEVCGKAFARRDKLVIHMNKLRHRPGDTIHKLKEEPVSWACELCGRALATRDEWMQHARSHLEASAPPQHAAPYFPGSAPPPQPYASERHFCLMCRTDFTDKAEFMFHVRSHFEPHASQQSQQHSSGKQGSDPATAELIARGLVDPSGLCS</sequence>
<dbReference type="Gene3D" id="3.30.160.60">
    <property type="entry name" value="Classic Zinc Finger"/>
    <property type="match status" value="2"/>
</dbReference>
<proteinExistence type="predicted"/>
<dbReference type="PROSITE" id="PS00028">
    <property type="entry name" value="ZINC_FINGER_C2H2_1"/>
    <property type="match status" value="4"/>
</dbReference>
<keyword evidence="3" id="KW-0677">Repeat</keyword>
<evidence type="ECO:0000256" key="1">
    <source>
        <dbReference type="ARBA" id="ARBA00004123"/>
    </source>
</evidence>
<evidence type="ECO:0000259" key="11">
    <source>
        <dbReference type="PROSITE" id="PS51915"/>
    </source>
</evidence>
<dbReference type="GO" id="GO:0000978">
    <property type="term" value="F:RNA polymerase II cis-regulatory region sequence-specific DNA binding"/>
    <property type="evidence" value="ECO:0007669"/>
    <property type="project" value="TreeGrafter"/>
</dbReference>
<feature type="region of interest" description="Disordered" evidence="9">
    <location>
        <begin position="135"/>
        <end position="164"/>
    </location>
</feature>
<feature type="binding site" evidence="8">
    <location>
        <position position="59"/>
    </location>
    <ligand>
        <name>Zn(2+)</name>
        <dbReference type="ChEBI" id="CHEBI:29105"/>
    </ligand>
</feature>
<dbReference type="AlphaFoldDB" id="A0AAD9S0X6"/>
<keyword evidence="2 8" id="KW-0479">Metal-binding</keyword>
<dbReference type="Pfam" id="PF07776">
    <property type="entry name" value="zf-AD"/>
    <property type="match status" value="1"/>
</dbReference>
<feature type="compositionally biased region" description="Polar residues" evidence="9">
    <location>
        <begin position="201"/>
        <end position="223"/>
    </location>
</feature>
<evidence type="ECO:0000313" key="12">
    <source>
        <dbReference type="EMBL" id="KAK2589153.1"/>
    </source>
</evidence>
<dbReference type="InterPro" id="IPR013087">
    <property type="entry name" value="Znf_C2H2_type"/>
</dbReference>
<comment type="caution">
    <text evidence="12">The sequence shown here is derived from an EMBL/GenBank/DDBJ whole genome shotgun (WGS) entry which is preliminary data.</text>
</comment>
<feature type="domain" description="C2H2-type" evidence="10">
    <location>
        <begin position="312"/>
        <end position="339"/>
    </location>
</feature>
<feature type="region of interest" description="Disordered" evidence="9">
    <location>
        <begin position="97"/>
        <end position="117"/>
    </location>
</feature>
<keyword evidence="13" id="KW-1185">Reference proteome</keyword>
<protein>
    <submittedName>
        <fullName evidence="12">Uncharacterized protein</fullName>
    </submittedName>
</protein>
<dbReference type="SUPFAM" id="SSF57667">
    <property type="entry name" value="beta-beta-alpha zinc fingers"/>
    <property type="match status" value="1"/>
</dbReference>
<dbReference type="GO" id="GO:0005634">
    <property type="term" value="C:nucleus"/>
    <property type="evidence" value="ECO:0007669"/>
    <property type="project" value="UniProtKB-SubCell"/>
</dbReference>
<organism evidence="12 13">
    <name type="scientific">Odynerus spinipes</name>
    <dbReference type="NCBI Taxonomy" id="1348599"/>
    <lineage>
        <taxon>Eukaryota</taxon>
        <taxon>Metazoa</taxon>
        <taxon>Ecdysozoa</taxon>
        <taxon>Arthropoda</taxon>
        <taxon>Hexapoda</taxon>
        <taxon>Insecta</taxon>
        <taxon>Pterygota</taxon>
        <taxon>Neoptera</taxon>
        <taxon>Endopterygota</taxon>
        <taxon>Hymenoptera</taxon>
        <taxon>Apocrita</taxon>
        <taxon>Aculeata</taxon>
        <taxon>Vespoidea</taxon>
        <taxon>Vespidae</taxon>
        <taxon>Eumeninae</taxon>
        <taxon>Odynerus</taxon>
    </lineage>
</organism>
<feature type="binding site" evidence="8">
    <location>
        <position position="13"/>
    </location>
    <ligand>
        <name>Zn(2+)</name>
        <dbReference type="ChEBI" id="CHEBI:29105"/>
    </ligand>
</feature>
<evidence type="ECO:0000256" key="5">
    <source>
        <dbReference type="ARBA" id="ARBA00022833"/>
    </source>
</evidence>
<evidence type="ECO:0000256" key="7">
    <source>
        <dbReference type="PROSITE-ProRule" id="PRU00042"/>
    </source>
</evidence>
<gene>
    <name evidence="12" type="ORF">KPH14_001971</name>
</gene>
<dbReference type="FunFam" id="3.30.160.60:FF:001732">
    <property type="entry name" value="Zgc:162936"/>
    <property type="match status" value="1"/>
</dbReference>
<dbReference type="PROSITE" id="PS51915">
    <property type="entry name" value="ZAD"/>
    <property type="match status" value="1"/>
</dbReference>